<dbReference type="EMBL" id="JAFEJT020000025">
    <property type="protein sequence ID" value="MCH9276049.1"/>
    <property type="molecule type" value="Genomic_DNA"/>
</dbReference>
<dbReference type="PANTHER" id="PTHR18964:SF165">
    <property type="entry name" value="BETA-GLUCOSIDE KINASE"/>
    <property type="match status" value="1"/>
</dbReference>
<dbReference type="InterPro" id="IPR000600">
    <property type="entry name" value="ROK"/>
</dbReference>
<dbReference type="Proteomes" id="UP000710815">
    <property type="component" value="Unassembled WGS sequence"/>
</dbReference>
<protein>
    <submittedName>
        <fullName evidence="2">ROK family protein</fullName>
    </submittedName>
</protein>
<reference evidence="2 3" key="2">
    <citation type="journal article" date="2021" name="Syst. Appl. Microbiol.">
        <title>Phylogenetic classification of ten novel species belonging to the genus Bifidobacterium comprising B. phasiani sp. nov., B. pongonis sp. nov., B. saguinibicoloris sp. nov., B. colobi sp. nov., B. simiiventris sp. nov., B. santillanense sp. nov., B. miconis sp. nov., B. amazonense sp. nov., B. pluvialisilvae sp. nov., and B. miconisargentati sp. nov.</title>
        <authorList>
            <person name="Lugli G.A."/>
            <person name="Calvete-Torre I."/>
            <person name="Alessandri G."/>
            <person name="Milani C."/>
            <person name="Turroni F."/>
            <person name="Laiolo P."/>
            <person name="Ossiprandi M.C."/>
            <person name="Margolles A."/>
            <person name="Ruiz L."/>
            <person name="Ventura M."/>
        </authorList>
    </citation>
    <scope>NUCLEOTIDE SEQUENCE [LARGE SCALE GENOMIC DNA]</scope>
    <source>
        <strain evidence="2 3">MA1</strain>
    </source>
</reference>
<organism evidence="2 3">
    <name type="scientific">Bifidobacterium amazonense</name>
    <dbReference type="NCBI Taxonomy" id="2809027"/>
    <lineage>
        <taxon>Bacteria</taxon>
        <taxon>Bacillati</taxon>
        <taxon>Actinomycetota</taxon>
        <taxon>Actinomycetes</taxon>
        <taxon>Bifidobacteriales</taxon>
        <taxon>Bifidobacteriaceae</taxon>
        <taxon>Bifidobacterium</taxon>
    </lineage>
</organism>
<dbReference type="PANTHER" id="PTHR18964">
    <property type="entry name" value="ROK (REPRESSOR, ORF, KINASE) FAMILY"/>
    <property type="match status" value="1"/>
</dbReference>
<gene>
    <name evidence="2" type="ORF">JS533_007145</name>
</gene>
<comment type="caution">
    <text evidence="2">The sequence shown here is derived from an EMBL/GenBank/DDBJ whole genome shotgun (WGS) entry which is preliminary data.</text>
</comment>
<evidence type="ECO:0000313" key="3">
    <source>
        <dbReference type="Proteomes" id="UP000710815"/>
    </source>
</evidence>
<evidence type="ECO:0000313" key="2">
    <source>
        <dbReference type="EMBL" id="MCH9276049.1"/>
    </source>
</evidence>
<comment type="similarity">
    <text evidence="1">Belongs to the ROK (NagC/XylR) family.</text>
</comment>
<dbReference type="RefSeq" id="WP_241513752.1">
    <property type="nucleotide sequence ID" value="NZ_JAFEJT020000025.1"/>
</dbReference>
<evidence type="ECO:0000256" key="1">
    <source>
        <dbReference type="ARBA" id="ARBA00006479"/>
    </source>
</evidence>
<reference evidence="2 3" key="1">
    <citation type="journal article" date="2021" name="Environ. Microbiol.">
        <title>Genetic insights into the dark matter of the mammalian gut microbiota through targeted genome reconstruction.</title>
        <authorList>
            <person name="Lugli G.A."/>
            <person name="Alessandri G."/>
            <person name="Milani C."/>
            <person name="Viappiani A."/>
            <person name="Fontana F."/>
            <person name="Tarracchini C."/>
            <person name="Mancabelli L."/>
            <person name="Argentini C."/>
            <person name="Ruiz L."/>
            <person name="Margolles A."/>
            <person name="van Sinderen D."/>
            <person name="Turroni F."/>
            <person name="Ventura M."/>
        </authorList>
    </citation>
    <scope>NUCLEOTIDE SEQUENCE [LARGE SCALE GENOMIC DNA]</scope>
    <source>
        <strain evidence="2 3">MA1</strain>
    </source>
</reference>
<dbReference type="Gene3D" id="3.30.420.40">
    <property type="match status" value="2"/>
</dbReference>
<name>A0ABS9VVR6_9BIFI</name>
<proteinExistence type="inferred from homology"/>
<sequence>MGDKEEAMESNRVLTFDVGQRFIRHSVITDGRQDVPSSFATPTEDSQALFDGLANVVEQRRGDIDGIALSLPGFVDVRRQRIVVGGAINALYQQDIGVELRRRIGDDLPIWVENDANCVAIAEKYAGNARKLDDFVVFTVMDTGVGGALFLDGHIRRGRDWRAGELGMMITNYQMEGARSLHEFSSTNSLGHRYAAKFGGPADFVVPSSLMRRMNEPGVRELVEEWVRYIAVGIYNVVVTLDPECVLLGGPICQETAFLPLVREALAEIPNWKDFETPIKRCRNASYAGMLGAYYAFVHEVRGAGLTTAD</sequence>
<dbReference type="InterPro" id="IPR043129">
    <property type="entry name" value="ATPase_NBD"/>
</dbReference>
<accession>A0ABS9VVR6</accession>
<dbReference type="Pfam" id="PF00480">
    <property type="entry name" value="ROK"/>
    <property type="match status" value="1"/>
</dbReference>
<dbReference type="SUPFAM" id="SSF53067">
    <property type="entry name" value="Actin-like ATPase domain"/>
    <property type="match status" value="1"/>
</dbReference>
<keyword evidence="3" id="KW-1185">Reference proteome</keyword>